<dbReference type="PROSITE" id="PS00028">
    <property type="entry name" value="ZINC_FINGER_C2H2_1"/>
    <property type="match status" value="13"/>
</dbReference>
<keyword evidence="1" id="KW-0862">Zinc</keyword>
<name>A0AA89BT96_PINIB</name>
<organism evidence="4 5">
    <name type="scientific">Pinctada imbricata</name>
    <name type="common">Atlantic pearl-oyster</name>
    <name type="synonym">Pinctada martensii</name>
    <dbReference type="NCBI Taxonomy" id="66713"/>
    <lineage>
        <taxon>Eukaryota</taxon>
        <taxon>Metazoa</taxon>
        <taxon>Spiralia</taxon>
        <taxon>Lophotrochozoa</taxon>
        <taxon>Mollusca</taxon>
        <taxon>Bivalvia</taxon>
        <taxon>Autobranchia</taxon>
        <taxon>Pteriomorphia</taxon>
        <taxon>Pterioida</taxon>
        <taxon>Pterioidea</taxon>
        <taxon>Pteriidae</taxon>
        <taxon>Pinctada</taxon>
    </lineage>
</organism>
<feature type="domain" description="C2H2-type" evidence="3">
    <location>
        <begin position="1079"/>
        <end position="1106"/>
    </location>
</feature>
<dbReference type="GO" id="GO:0001228">
    <property type="term" value="F:DNA-binding transcription activator activity, RNA polymerase II-specific"/>
    <property type="evidence" value="ECO:0007669"/>
    <property type="project" value="TreeGrafter"/>
</dbReference>
<feature type="region of interest" description="Disordered" evidence="2">
    <location>
        <begin position="516"/>
        <end position="623"/>
    </location>
</feature>
<feature type="compositionally biased region" description="Polar residues" evidence="2">
    <location>
        <begin position="601"/>
        <end position="616"/>
    </location>
</feature>
<feature type="domain" description="C2H2-type" evidence="3">
    <location>
        <begin position="88"/>
        <end position="116"/>
    </location>
</feature>
<feature type="region of interest" description="Disordered" evidence="2">
    <location>
        <begin position="1238"/>
        <end position="1288"/>
    </location>
</feature>
<comment type="caution">
    <text evidence="4">The sequence shown here is derived from an EMBL/GenBank/DDBJ whole genome shotgun (WGS) entry which is preliminary data.</text>
</comment>
<feature type="compositionally biased region" description="Basic and acidic residues" evidence="2">
    <location>
        <begin position="573"/>
        <end position="588"/>
    </location>
</feature>
<feature type="region of interest" description="Disordered" evidence="2">
    <location>
        <begin position="1308"/>
        <end position="1329"/>
    </location>
</feature>
<dbReference type="FunFam" id="3.30.160.60:FF:001967">
    <property type="entry name" value="Ras-responsive element-binding protein"/>
    <property type="match status" value="1"/>
</dbReference>
<dbReference type="Gene3D" id="3.30.160.60">
    <property type="entry name" value="Classic Zinc Finger"/>
    <property type="match status" value="10"/>
</dbReference>
<dbReference type="GO" id="GO:0000978">
    <property type="term" value="F:RNA polymerase II cis-regulatory region sequence-specific DNA binding"/>
    <property type="evidence" value="ECO:0007669"/>
    <property type="project" value="TreeGrafter"/>
</dbReference>
<dbReference type="PANTHER" id="PTHR46451">
    <property type="entry name" value="RAS-RESPONSIVE ELEMENT-BINDING PROTEIN 1"/>
    <property type="match status" value="1"/>
</dbReference>
<evidence type="ECO:0000313" key="5">
    <source>
        <dbReference type="Proteomes" id="UP001186944"/>
    </source>
</evidence>
<dbReference type="Proteomes" id="UP001186944">
    <property type="component" value="Unassembled WGS sequence"/>
</dbReference>
<feature type="compositionally biased region" description="Basic and acidic residues" evidence="2">
    <location>
        <begin position="1308"/>
        <end position="1323"/>
    </location>
</feature>
<dbReference type="InterPro" id="IPR052795">
    <property type="entry name" value="RREB1"/>
</dbReference>
<evidence type="ECO:0000259" key="3">
    <source>
        <dbReference type="PROSITE" id="PS50157"/>
    </source>
</evidence>
<feature type="region of interest" description="Disordered" evidence="2">
    <location>
        <begin position="991"/>
        <end position="1067"/>
    </location>
</feature>
<feature type="domain" description="C2H2-type" evidence="3">
    <location>
        <begin position="844"/>
        <end position="871"/>
    </location>
</feature>
<feature type="domain" description="C2H2-type" evidence="3">
    <location>
        <begin position="391"/>
        <end position="414"/>
    </location>
</feature>
<dbReference type="PROSITE" id="PS50157">
    <property type="entry name" value="ZINC_FINGER_C2H2_2"/>
    <property type="match status" value="10"/>
</dbReference>
<dbReference type="SUPFAM" id="SSF57667">
    <property type="entry name" value="beta-beta-alpha zinc fingers"/>
    <property type="match status" value="7"/>
</dbReference>
<gene>
    <name evidence="4" type="ORF">FSP39_019337</name>
</gene>
<feature type="domain" description="C2H2-type" evidence="3">
    <location>
        <begin position="1194"/>
        <end position="1221"/>
    </location>
</feature>
<dbReference type="GO" id="GO:0008270">
    <property type="term" value="F:zinc ion binding"/>
    <property type="evidence" value="ECO:0007669"/>
    <property type="project" value="UniProtKB-KW"/>
</dbReference>
<feature type="domain" description="C2H2-type" evidence="3">
    <location>
        <begin position="335"/>
        <end position="362"/>
    </location>
</feature>
<dbReference type="Pfam" id="PF13909">
    <property type="entry name" value="zf-H2C2_5"/>
    <property type="match status" value="1"/>
</dbReference>
<feature type="compositionally biased region" description="Polar residues" evidence="2">
    <location>
        <begin position="1259"/>
        <end position="1273"/>
    </location>
</feature>
<feature type="domain" description="C2H2-type" evidence="3">
    <location>
        <begin position="363"/>
        <end position="390"/>
    </location>
</feature>
<evidence type="ECO:0000256" key="1">
    <source>
        <dbReference type="PROSITE-ProRule" id="PRU00042"/>
    </source>
</evidence>
<feature type="domain" description="C2H2-type" evidence="3">
    <location>
        <begin position="1222"/>
        <end position="1249"/>
    </location>
</feature>
<feature type="domain" description="C2H2-type" evidence="3">
    <location>
        <begin position="61"/>
        <end position="83"/>
    </location>
</feature>
<feature type="domain" description="C2H2-type" evidence="3">
    <location>
        <begin position="447"/>
        <end position="474"/>
    </location>
</feature>
<dbReference type="FunFam" id="3.30.160.60:FF:002476">
    <property type="entry name" value="Ras responsive element binding protein 1a"/>
    <property type="match status" value="1"/>
</dbReference>
<keyword evidence="1" id="KW-0479">Metal-binding</keyword>
<evidence type="ECO:0000313" key="4">
    <source>
        <dbReference type="EMBL" id="KAK3086506.1"/>
    </source>
</evidence>
<dbReference type="Pfam" id="PF13894">
    <property type="entry name" value="zf-C2H2_4"/>
    <property type="match status" value="1"/>
</dbReference>
<evidence type="ECO:0000256" key="2">
    <source>
        <dbReference type="SAM" id="MobiDB-lite"/>
    </source>
</evidence>
<protein>
    <recommendedName>
        <fullName evidence="3">C2H2-type domain-containing protein</fullName>
    </recommendedName>
</protein>
<feature type="region of interest" description="Disordered" evidence="2">
    <location>
        <begin position="301"/>
        <end position="325"/>
    </location>
</feature>
<proteinExistence type="predicted"/>
<dbReference type="GO" id="GO:0005634">
    <property type="term" value="C:nucleus"/>
    <property type="evidence" value="ECO:0007669"/>
    <property type="project" value="TreeGrafter"/>
</dbReference>
<feature type="compositionally biased region" description="Polar residues" evidence="2">
    <location>
        <begin position="1054"/>
        <end position="1064"/>
    </location>
</feature>
<reference evidence="4" key="1">
    <citation type="submission" date="2019-08" db="EMBL/GenBank/DDBJ databases">
        <title>The improved chromosome-level genome for the pearl oyster Pinctada fucata martensii using PacBio sequencing and Hi-C.</title>
        <authorList>
            <person name="Zheng Z."/>
        </authorList>
    </citation>
    <scope>NUCLEOTIDE SEQUENCE</scope>
    <source>
        <strain evidence="4">ZZ-2019</strain>
        <tissue evidence="4">Adductor muscle</tissue>
    </source>
</reference>
<feature type="region of interest" description="Disordered" evidence="2">
    <location>
        <begin position="1"/>
        <end position="41"/>
    </location>
</feature>
<feature type="compositionally biased region" description="Basic and acidic residues" evidence="2">
    <location>
        <begin position="1"/>
        <end position="17"/>
    </location>
</feature>
<accession>A0AA89BT96</accession>
<keyword evidence="1" id="KW-0863">Zinc-finger</keyword>
<dbReference type="FunFam" id="3.30.160.60:FF:000813">
    <property type="entry name" value="ras-responsive element-binding protein 1 isoform X1"/>
    <property type="match status" value="1"/>
</dbReference>
<feature type="compositionally biased region" description="Polar residues" evidence="2">
    <location>
        <begin position="534"/>
        <end position="553"/>
    </location>
</feature>
<dbReference type="FunFam" id="3.30.160.60:FF:000448">
    <property type="entry name" value="RE1-silencing transcription factor A"/>
    <property type="match status" value="1"/>
</dbReference>
<feature type="compositionally biased region" description="Polar residues" evidence="2">
    <location>
        <begin position="23"/>
        <end position="33"/>
    </location>
</feature>
<dbReference type="SMART" id="SM00355">
    <property type="entry name" value="ZnF_C2H2"/>
    <property type="match status" value="15"/>
</dbReference>
<dbReference type="Pfam" id="PF00096">
    <property type="entry name" value="zf-C2H2"/>
    <property type="match status" value="2"/>
</dbReference>
<feature type="compositionally biased region" description="Polar residues" evidence="2">
    <location>
        <begin position="562"/>
        <end position="571"/>
    </location>
</feature>
<sequence length="1383" mass="156065">MPALKKEEKEGKEKDVPGLEDLSSISHTVTTPSLPDKAVESNVPKDKPLMIEIDEKDQDQLHCPVCNKAFLCKYGLETHLETHPNFSMKCSQCDMSFPTPRGLNMHRLMMHSKEKVTEEEEQRKLDVKMKEKAKHDKTLLKSPKSDKIGQHDFLAAFGLTTVSEAEILEKEKREKKKENIENTENNDYFAKLGQVYSPDVSMMYPFFNRKDINMSPEEQMKAFIEMQKVFQTAAGEMMKNLSSPNGLSAGMESMNNMSQLKAFMPAMMPFNMPGSNLGNLTALTAMMQSNPMLLSTMLTNQNTASPLPTPPPSSDSGSGSSGEMGDKYGSKNGMFPCMYCDMVFNNYRTLKGHVRTHLGLSPYKCNLCSYSSADKSTLIRHLRTHNGERPFQCRVCDFAFTTKANCERHVRKKHGKILKDEVEAAIGYNKYVMESTSTTENFHSPDTVCKYCGEDFKFFRALKHHLRSHSSCRQKPFQCLKCDIGFSTKANCMRHLQKQHQDVAQHQIEQYIQVNGPISEDGDKSMYEGMSDDGMTQDSRNTGTPSSVTSMSSLPPAAHSTPRLTTPTGSRPETPRQRLEHVTIKQEPMDQDDGPLDFSVKSRTPTPSGVKQQVSVNDDDTPMDLSVKKKEMPFDDIGCKPESAKQTYEGGKFQCQFCPLSFSGYHQLEMHLVQSHKQIAELMASQMQGLAVVDPLTGNLKLPIKPPPTSVDRLKVSSKFLSKKTTSILPKEKIKTEPPSYDPSSDLASVKRILDATKAQSFHSFLLDQSSPISKDKPIRDIETSVSANEKDFNKQHDGGCSEMPLQVDLVCHEPHSPKHSQMSWIKRNLRKNGTSYADSPHKLQCPYCTRTFPWVSSLTRHLLTHTGQKPFKCPRCPVTFSTKSNRERHLIRKHGLNMLDPLSRQTMDRPYKCHLCVFSSFSTQGNLLKHYKERHSGCKLPDTLADLDKAVTEGLSHTIPPHERGRFDPNSAAAQESYNRDNQLNEADKLDQSYEQSVDVEKVSSPYEGSEDMRSDEEEDDIIPLSIDTSTIEEPILPPPPTTTSTPLPKTNPVKSFTGSAERQINPERDNYNVDKITSCWKCGERFVSRKILVRHLKEHNIDLPYKCYLCDASYELRKDCLLHQEKSHSSDWKILREKNKVDDIDKFSKHMDKVVENNCNKVDQGSVLEIPAQSVDDMKMEVVSADYMQRKVYCSLCPKRFWSLQDLRRHMRSHTGERPFECDICQKRFTLKHSMMRHRKKHTDAGSLSPSDDEDSIQGTEENLAGKSNVNPHHRPILPRMPSSVSSISSIPLLPMSVMTINRESPKEKPLLEAPPPKRENSPSVAVPPTFLSKAQYSSMTVESDSKDNSADILHNLLGVDVGSIDRMLDSADNAAQMLGV</sequence>
<dbReference type="PANTHER" id="PTHR46451:SF1">
    <property type="entry name" value="RAS-RESPONSIVE ELEMENT-BINDING PROTEIN 1"/>
    <property type="match status" value="1"/>
</dbReference>
<dbReference type="InterPro" id="IPR036236">
    <property type="entry name" value="Znf_C2H2_sf"/>
</dbReference>
<dbReference type="InterPro" id="IPR013087">
    <property type="entry name" value="Znf_C2H2_type"/>
</dbReference>
<keyword evidence="5" id="KW-1185">Reference proteome</keyword>
<dbReference type="EMBL" id="VSWD01000012">
    <property type="protein sequence ID" value="KAK3086506.1"/>
    <property type="molecule type" value="Genomic_DNA"/>
</dbReference>